<dbReference type="RefSeq" id="WP_172697095.1">
    <property type="nucleotide sequence ID" value="NZ_WKPR01000002.1"/>
</dbReference>
<dbReference type="AlphaFoldDB" id="A0A6I2R334"/>
<comment type="caution">
    <text evidence="1">The sequence shown here is derived from an EMBL/GenBank/DDBJ whole genome shotgun (WGS) entry which is preliminary data.</text>
</comment>
<evidence type="ECO:0000313" key="1">
    <source>
        <dbReference type="EMBL" id="MSB18197.1"/>
    </source>
</evidence>
<reference evidence="1 2" key="1">
    <citation type="journal article" date="2019" name="Nat. Med.">
        <title>A library of human gut bacterial isolates paired with longitudinal multiomics data enables mechanistic microbiome research.</title>
        <authorList>
            <person name="Poyet M."/>
            <person name="Groussin M."/>
            <person name="Gibbons S.M."/>
            <person name="Avila-Pacheco J."/>
            <person name="Jiang X."/>
            <person name="Kearney S.M."/>
            <person name="Perrotta A.R."/>
            <person name="Berdy B."/>
            <person name="Zhao S."/>
            <person name="Lieberman T.D."/>
            <person name="Swanson P.K."/>
            <person name="Smith M."/>
            <person name="Roesemann S."/>
            <person name="Alexander J.E."/>
            <person name="Rich S.A."/>
            <person name="Livny J."/>
            <person name="Vlamakis H."/>
            <person name="Clish C."/>
            <person name="Bullock K."/>
            <person name="Deik A."/>
            <person name="Scott J."/>
            <person name="Pierce K.A."/>
            <person name="Xavier R.J."/>
            <person name="Alm E.J."/>
        </authorList>
    </citation>
    <scope>NUCLEOTIDE SEQUENCE [LARGE SCALE GENOMIC DNA]</scope>
    <source>
        <strain evidence="1 2">BIOML-A2</strain>
    </source>
</reference>
<proteinExistence type="predicted"/>
<organism evidence="1 2">
    <name type="scientific">Flavonifractor plautii</name>
    <name type="common">Fusobacterium plautii</name>
    <dbReference type="NCBI Taxonomy" id="292800"/>
    <lineage>
        <taxon>Bacteria</taxon>
        <taxon>Bacillati</taxon>
        <taxon>Bacillota</taxon>
        <taxon>Clostridia</taxon>
        <taxon>Eubacteriales</taxon>
        <taxon>Oscillospiraceae</taxon>
        <taxon>Flavonifractor</taxon>
    </lineage>
</organism>
<evidence type="ECO:0000313" key="2">
    <source>
        <dbReference type="Proteomes" id="UP000434475"/>
    </source>
</evidence>
<dbReference type="EMBL" id="WKPR01000002">
    <property type="protein sequence ID" value="MSB18197.1"/>
    <property type="molecule type" value="Genomic_DNA"/>
</dbReference>
<gene>
    <name evidence="1" type="ORF">GKE97_01545</name>
</gene>
<dbReference type="Proteomes" id="UP000434475">
    <property type="component" value="Unassembled WGS sequence"/>
</dbReference>
<name>A0A6I2R334_FLAPL</name>
<sequence length="166" mass="18781">MSIRKARIQAFVSICAGWLCRHTGRHAHADTLSTVQPTQDEYAAEREMNRKRICELEGLLAQMQKECCTLKNRLSSQRELIAPLLQKSDDELRKAVAYDCSRSQDGKHWEVVTEYCCLGGCDMGIYSFDRERDALLFAALLSALGHKPSHNTACSACYAEYRKDCV</sequence>
<protein>
    <submittedName>
        <fullName evidence="1">Uncharacterized protein</fullName>
    </submittedName>
</protein>
<accession>A0A6I2R334</accession>